<dbReference type="PANTHER" id="PTHR43019:SF23">
    <property type="entry name" value="PROTEASE DO-LIKE 5, CHLOROPLASTIC"/>
    <property type="match status" value="1"/>
</dbReference>
<keyword evidence="2" id="KW-0645">Protease</keyword>
<sequence>MPSNSPPRTRLRAQKQISVIDLTSSSPPAKPTSAPVPPTPLPRNSADAIQPLPARLTTSHTQLSPASHHLLLHKRSHLQKYSVPVPRDFRKHSPSTVSSTLVFAQEQAGTAVCVSSSGLLLTCAHCVSDENDEQPSPESLYWLLFASGRTVATRCVAWDARRDLALLRVVAAQQPRGGDAAGEGFPCVEVAETGPAVGDGLVCVGHPGSEDLEVEDAGVETGYDVLHLSTGLFRGYAEGQDLQDNSEIGALQHDCWTYWGHSGAPLFDRRSGKLVGLHSSWDDETAMRRGVAWEAIVAFMDEHRGV</sequence>
<comment type="caution">
    <text evidence="2">The sequence shown here is derived from an EMBL/GenBank/DDBJ whole genome shotgun (WGS) entry which is preliminary data.</text>
</comment>
<feature type="region of interest" description="Disordered" evidence="1">
    <location>
        <begin position="1"/>
        <end position="47"/>
    </location>
</feature>
<accession>A0AA38VD37</accession>
<evidence type="ECO:0000313" key="3">
    <source>
        <dbReference type="Proteomes" id="UP001174691"/>
    </source>
</evidence>
<dbReference type="GO" id="GO:0008233">
    <property type="term" value="F:peptidase activity"/>
    <property type="evidence" value="ECO:0007669"/>
    <property type="project" value="UniProtKB-KW"/>
</dbReference>
<dbReference type="InterPro" id="IPR043504">
    <property type="entry name" value="Peptidase_S1_PA_chymotrypsin"/>
</dbReference>
<evidence type="ECO:0000256" key="1">
    <source>
        <dbReference type="SAM" id="MobiDB-lite"/>
    </source>
</evidence>
<name>A0AA38VD37_9PEZI</name>
<dbReference type="PANTHER" id="PTHR43019">
    <property type="entry name" value="SERINE ENDOPROTEASE DEGS"/>
    <property type="match status" value="1"/>
</dbReference>
<gene>
    <name evidence="2" type="ORF">NKR19_g7565</name>
</gene>
<evidence type="ECO:0000313" key="2">
    <source>
        <dbReference type="EMBL" id="KAJ9139236.1"/>
    </source>
</evidence>
<proteinExistence type="predicted"/>
<dbReference type="AlphaFoldDB" id="A0AA38VD37"/>
<organism evidence="2 3">
    <name type="scientific">Coniochaeta hoffmannii</name>
    <dbReference type="NCBI Taxonomy" id="91930"/>
    <lineage>
        <taxon>Eukaryota</taxon>
        <taxon>Fungi</taxon>
        <taxon>Dikarya</taxon>
        <taxon>Ascomycota</taxon>
        <taxon>Pezizomycotina</taxon>
        <taxon>Sordariomycetes</taxon>
        <taxon>Sordariomycetidae</taxon>
        <taxon>Coniochaetales</taxon>
        <taxon>Coniochaetaceae</taxon>
        <taxon>Coniochaeta</taxon>
    </lineage>
</organism>
<reference evidence="2" key="1">
    <citation type="submission" date="2022-07" db="EMBL/GenBank/DDBJ databases">
        <title>Fungi with potential for degradation of polypropylene.</title>
        <authorList>
            <person name="Gostincar C."/>
        </authorList>
    </citation>
    <scope>NUCLEOTIDE SEQUENCE</scope>
    <source>
        <strain evidence="2">EXF-13287</strain>
    </source>
</reference>
<dbReference type="Gene3D" id="2.40.10.10">
    <property type="entry name" value="Trypsin-like serine proteases"/>
    <property type="match status" value="2"/>
</dbReference>
<keyword evidence="2" id="KW-0378">Hydrolase</keyword>
<dbReference type="Pfam" id="PF13365">
    <property type="entry name" value="Trypsin_2"/>
    <property type="match status" value="1"/>
</dbReference>
<dbReference type="InterPro" id="IPR009003">
    <property type="entry name" value="Peptidase_S1_PA"/>
</dbReference>
<feature type="compositionally biased region" description="Pro residues" evidence="1">
    <location>
        <begin position="28"/>
        <end position="41"/>
    </location>
</feature>
<protein>
    <submittedName>
        <fullName evidence="2">Trypsin-like serine protease</fullName>
    </submittedName>
</protein>
<dbReference type="EMBL" id="JANBVN010000134">
    <property type="protein sequence ID" value="KAJ9139236.1"/>
    <property type="molecule type" value="Genomic_DNA"/>
</dbReference>
<dbReference type="Proteomes" id="UP001174691">
    <property type="component" value="Unassembled WGS sequence"/>
</dbReference>
<dbReference type="GO" id="GO:0006508">
    <property type="term" value="P:proteolysis"/>
    <property type="evidence" value="ECO:0007669"/>
    <property type="project" value="UniProtKB-KW"/>
</dbReference>
<dbReference type="SUPFAM" id="SSF50494">
    <property type="entry name" value="Trypsin-like serine proteases"/>
    <property type="match status" value="1"/>
</dbReference>
<keyword evidence="3" id="KW-1185">Reference proteome</keyword>